<feature type="domain" description="PAS" evidence="7">
    <location>
        <begin position="1609"/>
        <end position="1680"/>
    </location>
</feature>
<sequence>MGRILVQEFITSDYRDRVQAVLTAAIGGSETANFEFPLLTRDGQTVDILLNATTRRDTSGNVTGVVGVGQDITAMRKALTESKIVADDLSRLIETANAPIFGVNVDGRVTEWNKKAADLSMFPKEETMGKLLVDDFITPEFRERVQQVLISACQGLETANFEFPLMAKDGKRRDILLNATPRRDAKGTVTGVLGVGQDITNMRKALEESKTIAEDLYRLIETANAPIFGVTLDGRVSEWNRKAADLTGYPKEESTGKIMVEEFVAQEYREDVQTVLMKACRGSETTNFEFPLITKTGQRIDILLNATTRRDADGKVVGVVGVGQDITEIRKVLTESKTIAEDLSRLIETANAPIFGVSVDGRVTEWNAKAAALTNYSKEETMGKLLVNQFITQEYQQQVQAVLNSACSGSETANFEFPLMTKAGKRIDVLLNATTRRDGNGKVTGVVGVGQDITEIRKVLTESKSIAEDLSRLIETANAPIFGVSVDGRVTEWNRKAAALSMYPPEETMGRLLVDDFITKDYKQQVQAVLTQACQGFETANFEFPLMTKDGRQVDLLLNATPRRDAGGNVTGVVGVGQDITLMRKALTESKTVAEDLSRLIETANAPILGVGVDGRVTEWNAKAAELTKFPKGETMGRSLVEDFITAEYRDRVQLVLTDACSGWETANFEFPLMTKDGKRIDILLNATTRRDARGNITGVVGVGQDITKLRQGMEESKNLAEGLARLIETANAPIFGVSVDGLVTEWNRKAVDLTMYSKEETMGKNLVDGFITEEYKDRVQNVLTQACLGQETANFEFPLSTKDGKRIDILLNATTRRDARGMITGVVGVGQDITSMRTALTKSKSLADSLARLIETANAPIFGVDTDGRVTEWNRKAADLTRYSKEETLGRMLVDDFITQDYKERVQLVLTQASRGSETANFEFPLLTKEGKRIDILLNASTQRDAEGTITGVVGVGQDITNLRKALTEAQNLAEGLSRLIETANAPIFGVGVDGRVTEWNKKAADLSNFSKEETMGRLLVEEFITEEHRDRVQNVLNMACMGMETANFEFPLMTKGGRRTDILLNATARRDAEGKITGVLGVGQDITSIRRALTESKTVAEDLSRLIETANAPIFGVGVNGRVTEWNRKAAELSKYTKEETVGRLLVDEFILQEHKARVQAVLTKACEGEETANFEFPLMTKDKLQIDILLNATPRRDEQGNVTGVVGVGQDITNMRKALNETRRIAEDLSRLIETANAPIFGVSVDGQVTEWNRKAAELTLYSNEESLGCNFVKAFITEEYKERVATVLSRACQGIDTANFECPLMTKDDRQIDILLNATTRRDADGNITGVVGVGQDITIMRKALTDTKTVAEDLSRLIETANAPIFGVDVEGRVTEWNQNAATLTMYSREETMGKLLVDEFITQDFQAQVQTVLTEACQGLERANFELPLMTKDRRRIDVLLNATPRRDADGNVTGVVGVGQDITEMRNILTQSKTVAEDLSRLIETANAPIFGVSVDGWVTEWNRKAAELTGYPKEETMGRSLIDDFITQDYREQVQVVLTQACQGTETANFEFPLMTKDGRRIDVLLNATTRRDAAGSITGVVGVGQDITNMRRALTESKTLAEDLSRLIETANAPIFGVNVEGHVTEWNRKAAEITGYGKDETMGHPLVKDFITAEYKEQVQAVLTAACKGSETANFEFPLMTKDGRQIDILLNATTRCDADGNVIGVVGVGQDITNMQNALKESKTVAEELTELINTANAPIFGIDCDGCVTEWNKKSAELLGWTKEETFGKPLVESFIYSDRRQEVQHVLHEGLEGHETANFEFPLFTKNGDRRDIVLNVTPRRNVQGVVVGVIGVGQDVSELRGAIAEKQHLADDLERLVETANAPIFGVDLNRWVNIWNRKFVALSGYEAQETLGKPLVDFITVDFRESVKQVMYNACQGMGTDNFEFPLITRAGKQIDLLLNAACRLDAKGNVTGVIGVGQDITVLRQAISESSRIADDLSRLIDTANAPILGVDVVGCVTEWNQKSAEISGWTKQEALGKKLVDHFISKESESHVGEALSRALAGEETAHYDFPLLGKNGRTCEILLNATPRRGAGGEIIGVIGVGQDITELRSVIEQQRSVAEDLSRFIETANAPIFGVDRDGKVNEWNQKAATMTGYTKDETKGQPLVANFIIPDYQDAVHGVLGNALLGSDTSNFEFPLTTKSGLQVFILLNATARRDAEGKIMGAMGVGQDITELRNAMSVSQSALDDLTRLIDTANAPILGVDTNGHVNEWNKKAVNLTRVDKEHILGRSLVTELVDTAEAELVQDALNKALQGEEVEVGLVLEGRVGDDVE</sequence>
<evidence type="ECO:0000256" key="6">
    <source>
        <dbReference type="ARBA" id="ARBA00023170"/>
    </source>
</evidence>
<feature type="domain" description="PAS" evidence="7">
    <location>
        <begin position="593"/>
        <end position="664"/>
    </location>
</feature>
<feature type="domain" description="PAS" evidence="7">
    <location>
        <begin position="2243"/>
        <end position="2314"/>
    </location>
</feature>
<evidence type="ECO:0000256" key="1">
    <source>
        <dbReference type="ARBA" id="ARBA00000085"/>
    </source>
</evidence>
<dbReference type="SUPFAM" id="SSF55785">
    <property type="entry name" value="PYP-like sensor domain (PAS domain)"/>
    <property type="match status" value="19"/>
</dbReference>
<keyword evidence="10" id="KW-1185">Reference proteome</keyword>
<dbReference type="PROSITE" id="PS50112">
    <property type="entry name" value="PAS"/>
    <property type="match status" value="18"/>
</dbReference>
<dbReference type="InterPro" id="IPR000700">
    <property type="entry name" value="PAS-assoc_C"/>
</dbReference>
<accession>A0ABN9YBN5</accession>
<keyword evidence="5" id="KW-0418">Kinase</keyword>
<feature type="domain" description="PAC" evidence="8">
    <location>
        <begin position="159"/>
        <end position="211"/>
    </location>
</feature>
<dbReference type="PANTHER" id="PTHR43304">
    <property type="entry name" value="PHYTOCHROME-LIKE PROTEIN CPH1"/>
    <property type="match status" value="1"/>
</dbReference>
<dbReference type="NCBIfam" id="TIGR00229">
    <property type="entry name" value="sensory_box"/>
    <property type="match status" value="18"/>
</dbReference>
<feature type="domain" description="PAC" evidence="8">
    <location>
        <begin position="1302"/>
        <end position="1354"/>
    </location>
</feature>
<dbReference type="Proteomes" id="UP001189429">
    <property type="component" value="Unassembled WGS sequence"/>
</dbReference>
<comment type="caution">
    <text evidence="9">The sequence shown here is derived from an EMBL/GenBank/DDBJ whole genome shotgun (WGS) entry which is preliminary data.</text>
</comment>
<dbReference type="CDD" id="cd00130">
    <property type="entry name" value="PAS"/>
    <property type="match status" value="18"/>
</dbReference>
<feature type="domain" description="PAS" evidence="7">
    <location>
        <begin position="1989"/>
        <end position="2060"/>
    </location>
</feature>
<keyword evidence="3" id="KW-0597">Phosphoprotein</keyword>
<proteinExistence type="predicted"/>
<feature type="domain" description="PAC" evidence="8">
    <location>
        <begin position="1048"/>
        <end position="1100"/>
    </location>
</feature>
<name>A0ABN9YBN5_9DINO</name>
<feature type="domain" description="PAS" evidence="7">
    <location>
        <begin position="339"/>
        <end position="410"/>
    </location>
</feature>
<feature type="domain" description="PAC" evidence="8">
    <location>
        <begin position="1683"/>
        <end position="1735"/>
    </location>
</feature>
<feature type="domain" description="PAS" evidence="7">
    <location>
        <begin position="720"/>
        <end position="791"/>
    </location>
</feature>
<feature type="domain" description="PAS" evidence="7">
    <location>
        <begin position="1101"/>
        <end position="1172"/>
    </location>
</feature>
<dbReference type="InterPro" id="IPR035965">
    <property type="entry name" value="PAS-like_dom_sf"/>
</dbReference>
<feature type="domain" description="PAC" evidence="8">
    <location>
        <begin position="413"/>
        <end position="465"/>
    </location>
</feature>
<feature type="domain" description="PAS" evidence="7">
    <location>
        <begin position="847"/>
        <end position="918"/>
    </location>
</feature>
<feature type="domain" description="PAC" evidence="8">
    <location>
        <begin position="921"/>
        <end position="973"/>
    </location>
</feature>
<dbReference type="SMART" id="SM00091">
    <property type="entry name" value="PAS"/>
    <property type="match status" value="18"/>
</dbReference>
<feature type="domain" description="PAS" evidence="7">
    <location>
        <begin position="2116"/>
        <end position="2187"/>
    </location>
</feature>
<feature type="domain" description="PAS" evidence="7">
    <location>
        <begin position="974"/>
        <end position="1045"/>
    </location>
</feature>
<evidence type="ECO:0000256" key="2">
    <source>
        <dbReference type="ARBA" id="ARBA00012438"/>
    </source>
</evidence>
<feature type="domain" description="PAC" evidence="8">
    <location>
        <begin position="2063"/>
        <end position="2115"/>
    </location>
</feature>
<feature type="domain" description="PAS" evidence="7">
    <location>
        <begin position="1736"/>
        <end position="1807"/>
    </location>
</feature>
<dbReference type="PANTHER" id="PTHR43304:SF1">
    <property type="entry name" value="PAC DOMAIN-CONTAINING PROTEIN"/>
    <property type="match status" value="1"/>
</dbReference>
<keyword evidence="6" id="KW-0675">Receptor</keyword>
<evidence type="ECO:0000259" key="8">
    <source>
        <dbReference type="PROSITE" id="PS50113"/>
    </source>
</evidence>
<dbReference type="PROSITE" id="PS50113">
    <property type="entry name" value="PAC"/>
    <property type="match status" value="18"/>
</dbReference>
<dbReference type="Gene3D" id="3.30.450.20">
    <property type="entry name" value="PAS domain"/>
    <property type="match status" value="19"/>
</dbReference>
<protein>
    <recommendedName>
        <fullName evidence="2">histidine kinase</fullName>
        <ecNumber evidence="2">2.7.13.3</ecNumber>
    </recommendedName>
</protein>
<gene>
    <name evidence="9" type="ORF">PCOR1329_LOCUS82873</name>
</gene>
<feature type="domain" description="PAC" evidence="8">
    <location>
        <begin position="1556"/>
        <end position="1608"/>
    </location>
</feature>
<feature type="domain" description="PAC" evidence="8">
    <location>
        <begin position="1810"/>
        <end position="1862"/>
    </location>
</feature>
<dbReference type="PRINTS" id="PR01033">
    <property type="entry name" value="PHYTOCHROME"/>
</dbReference>
<feature type="domain" description="PAC" evidence="8">
    <location>
        <begin position="1175"/>
        <end position="1227"/>
    </location>
</feature>
<feature type="domain" description="PAS" evidence="7">
    <location>
        <begin position="466"/>
        <end position="537"/>
    </location>
</feature>
<dbReference type="InterPro" id="IPR001294">
    <property type="entry name" value="Phytochrome"/>
</dbReference>
<feature type="domain" description="PAS" evidence="7">
    <location>
        <begin position="1863"/>
        <end position="1933"/>
    </location>
</feature>
<evidence type="ECO:0000256" key="5">
    <source>
        <dbReference type="ARBA" id="ARBA00022777"/>
    </source>
</evidence>
<reference evidence="9" key="1">
    <citation type="submission" date="2023-10" db="EMBL/GenBank/DDBJ databases">
        <authorList>
            <person name="Chen Y."/>
            <person name="Shah S."/>
            <person name="Dougan E. K."/>
            <person name="Thang M."/>
            <person name="Chan C."/>
        </authorList>
    </citation>
    <scope>NUCLEOTIDE SEQUENCE [LARGE SCALE GENOMIC DNA]</scope>
</reference>
<dbReference type="SMART" id="SM00086">
    <property type="entry name" value="PAC"/>
    <property type="match status" value="18"/>
</dbReference>
<dbReference type="InterPro" id="IPR000014">
    <property type="entry name" value="PAS"/>
</dbReference>
<feature type="domain" description="PAC" evidence="8">
    <location>
        <begin position="1429"/>
        <end position="1481"/>
    </location>
</feature>
<feature type="domain" description="PAC" evidence="8">
    <location>
        <begin position="667"/>
        <end position="719"/>
    </location>
</feature>
<dbReference type="Pfam" id="PF00989">
    <property type="entry name" value="PAS"/>
    <property type="match status" value="19"/>
</dbReference>
<feature type="domain" description="PAS" evidence="7">
    <location>
        <begin position="212"/>
        <end position="283"/>
    </location>
</feature>
<dbReference type="EMBL" id="CAUYUJ010021955">
    <property type="protein sequence ID" value="CAK0908112.1"/>
    <property type="molecule type" value="Genomic_DNA"/>
</dbReference>
<dbReference type="InterPro" id="IPR013767">
    <property type="entry name" value="PAS_fold"/>
</dbReference>
<dbReference type="InterPro" id="IPR001610">
    <property type="entry name" value="PAC"/>
</dbReference>
<comment type="catalytic activity">
    <reaction evidence="1">
        <text>ATP + protein L-histidine = ADP + protein N-phospho-L-histidine.</text>
        <dbReference type="EC" id="2.7.13.3"/>
    </reaction>
</comment>
<organism evidence="9 10">
    <name type="scientific">Prorocentrum cordatum</name>
    <dbReference type="NCBI Taxonomy" id="2364126"/>
    <lineage>
        <taxon>Eukaryota</taxon>
        <taxon>Sar</taxon>
        <taxon>Alveolata</taxon>
        <taxon>Dinophyceae</taxon>
        <taxon>Prorocentrales</taxon>
        <taxon>Prorocentraceae</taxon>
        <taxon>Prorocentrum</taxon>
    </lineage>
</organism>
<evidence type="ECO:0000313" key="9">
    <source>
        <dbReference type="EMBL" id="CAK0908112.1"/>
    </source>
</evidence>
<evidence type="ECO:0000259" key="7">
    <source>
        <dbReference type="PROSITE" id="PS50112"/>
    </source>
</evidence>
<dbReference type="EC" id="2.7.13.3" evidence="2"/>
<feature type="domain" description="PAS" evidence="7">
    <location>
        <begin position="1482"/>
        <end position="1553"/>
    </location>
</feature>
<keyword evidence="4" id="KW-0808">Transferase</keyword>
<feature type="domain" description="PAS" evidence="7">
    <location>
        <begin position="1355"/>
        <end position="1426"/>
    </location>
</feature>
<feature type="domain" description="PAS" evidence="7">
    <location>
        <begin position="85"/>
        <end position="156"/>
    </location>
</feature>
<feature type="domain" description="PAC" evidence="8">
    <location>
        <begin position="794"/>
        <end position="846"/>
    </location>
</feature>
<feature type="domain" description="PAC" evidence="8">
    <location>
        <begin position="2190"/>
        <end position="2242"/>
    </location>
</feature>
<evidence type="ECO:0000256" key="4">
    <source>
        <dbReference type="ARBA" id="ARBA00022679"/>
    </source>
</evidence>
<evidence type="ECO:0000313" key="10">
    <source>
        <dbReference type="Proteomes" id="UP001189429"/>
    </source>
</evidence>
<feature type="domain" description="PAC" evidence="8">
    <location>
        <begin position="32"/>
        <end position="84"/>
    </location>
</feature>
<dbReference type="InterPro" id="IPR052162">
    <property type="entry name" value="Sensor_kinase/Photoreceptor"/>
</dbReference>
<feature type="domain" description="PAS" evidence="7">
    <location>
        <begin position="1228"/>
        <end position="1299"/>
    </location>
</feature>
<evidence type="ECO:0000256" key="3">
    <source>
        <dbReference type="ARBA" id="ARBA00022553"/>
    </source>
</evidence>
<feature type="domain" description="PAC" evidence="8">
    <location>
        <begin position="540"/>
        <end position="592"/>
    </location>
</feature>
<feature type="domain" description="PAC" evidence="8">
    <location>
        <begin position="286"/>
        <end position="338"/>
    </location>
</feature>
<feature type="domain" description="PAC" evidence="8">
    <location>
        <begin position="1936"/>
        <end position="1988"/>
    </location>
</feature>